<sequence>MEEYNIWEMVLAGVIALVVILWFSPGIKNAFHHTNQMENKDWKGFLFPIGLVVLFVFFLILVRN</sequence>
<evidence type="ECO:0008006" key="4">
    <source>
        <dbReference type="Google" id="ProtNLM"/>
    </source>
</evidence>
<organism evidence="2 3">
    <name type="scientific">Candidatus Nitrosacidococcus tergens</name>
    <dbReference type="NCBI Taxonomy" id="553981"/>
    <lineage>
        <taxon>Bacteria</taxon>
        <taxon>Pseudomonadati</taxon>
        <taxon>Pseudomonadota</taxon>
        <taxon>Gammaproteobacteria</taxon>
        <taxon>Chromatiales</taxon>
        <taxon>Chromatiaceae</taxon>
        <taxon>Candidatus Nitrosacidococcus</taxon>
    </lineage>
</organism>
<keyword evidence="1" id="KW-0472">Membrane</keyword>
<reference evidence="2 3" key="1">
    <citation type="submission" date="2020-03" db="EMBL/GenBank/DDBJ databases">
        <authorList>
            <person name="Picone N."/>
        </authorList>
    </citation>
    <scope>NUCLEOTIDE SEQUENCE [LARGE SCALE GENOMIC DNA]</scope>
    <source>
        <strain evidence="2">NSCAC1</strain>
    </source>
</reference>
<feature type="transmembrane region" description="Helical" evidence="1">
    <location>
        <begin position="6"/>
        <end position="24"/>
    </location>
</feature>
<dbReference type="Proteomes" id="UP000516072">
    <property type="component" value="Chromosome"/>
</dbReference>
<dbReference type="AlphaFoldDB" id="A0A7G1Q997"/>
<protein>
    <recommendedName>
        <fullName evidence="4">Transmembrane protein</fullName>
    </recommendedName>
</protein>
<keyword evidence="1" id="KW-1133">Transmembrane helix</keyword>
<keyword evidence="3" id="KW-1185">Reference proteome</keyword>
<evidence type="ECO:0000313" key="3">
    <source>
        <dbReference type="Proteomes" id="UP000516072"/>
    </source>
</evidence>
<dbReference type="EMBL" id="LR778175">
    <property type="protein sequence ID" value="CAB1275679.1"/>
    <property type="molecule type" value="Genomic_DNA"/>
</dbReference>
<evidence type="ECO:0000313" key="2">
    <source>
        <dbReference type="EMBL" id="CAB1275679.1"/>
    </source>
</evidence>
<dbReference type="RefSeq" id="WP_197745093.1">
    <property type="nucleotide sequence ID" value="NZ_LR778175.1"/>
</dbReference>
<gene>
    <name evidence="2" type="ORF">NSCAC_0787</name>
</gene>
<dbReference type="KEGG" id="ntg:NSCAC_0787"/>
<accession>A0A7G1Q997</accession>
<feature type="transmembrane region" description="Helical" evidence="1">
    <location>
        <begin position="45"/>
        <end position="62"/>
    </location>
</feature>
<name>A0A7G1Q997_9GAMM</name>
<keyword evidence="1" id="KW-0812">Transmembrane</keyword>
<evidence type="ECO:0000256" key="1">
    <source>
        <dbReference type="SAM" id="Phobius"/>
    </source>
</evidence>
<proteinExistence type="predicted"/>